<evidence type="ECO:0000256" key="7">
    <source>
        <dbReference type="ARBA" id="ARBA00023136"/>
    </source>
</evidence>
<dbReference type="PANTHER" id="PTHR23501:SF92">
    <property type="entry name" value="GLUTATHIONE EXCHANGER 1-RELATED"/>
    <property type="match status" value="1"/>
</dbReference>
<feature type="transmembrane region" description="Helical" evidence="9">
    <location>
        <begin position="207"/>
        <end position="232"/>
    </location>
</feature>
<protein>
    <recommendedName>
        <fullName evidence="12">Siderophore iron transporter 1</fullName>
    </recommendedName>
</protein>
<dbReference type="AlphaFoldDB" id="A0A3D8R5B3"/>
<reference evidence="10 11" key="1">
    <citation type="journal article" date="2018" name="IMA Fungus">
        <title>IMA Genome-F 9: Draft genome sequence of Annulohypoxylon stygium, Aspergillus mulundensis, Berkeleyomyces basicola (syn. Thielaviopsis basicola), Ceratocystis smalleyi, two Cercospora beticola strains, Coleophoma cylindrospora, Fusarium fracticaudum, Phialophora cf. hyalina, and Morchella septimelata.</title>
        <authorList>
            <person name="Wingfield B.D."/>
            <person name="Bills G.F."/>
            <person name="Dong Y."/>
            <person name="Huang W."/>
            <person name="Nel W.J."/>
            <person name="Swalarsk-Parry B.S."/>
            <person name="Vaghefi N."/>
            <person name="Wilken P.M."/>
            <person name="An Z."/>
            <person name="de Beer Z.W."/>
            <person name="De Vos L."/>
            <person name="Chen L."/>
            <person name="Duong T.A."/>
            <person name="Gao Y."/>
            <person name="Hammerbacher A."/>
            <person name="Kikkert J.R."/>
            <person name="Li Y."/>
            <person name="Li H."/>
            <person name="Li K."/>
            <person name="Li Q."/>
            <person name="Liu X."/>
            <person name="Ma X."/>
            <person name="Naidoo K."/>
            <person name="Pethybridge S.J."/>
            <person name="Sun J."/>
            <person name="Steenkamp E.T."/>
            <person name="van der Nest M.A."/>
            <person name="van Wyk S."/>
            <person name="Wingfield M.J."/>
            <person name="Xiong C."/>
            <person name="Yue Q."/>
            <person name="Zhang X."/>
        </authorList>
    </citation>
    <scope>NUCLEOTIDE SEQUENCE [LARGE SCALE GENOMIC DNA]</scope>
    <source>
        <strain evidence="10 11">BP6252</strain>
    </source>
</reference>
<keyword evidence="3" id="KW-0813">Transport</keyword>
<feature type="transmembrane region" description="Helical" evidence="9">
    <location>
        <begin position="89"/>
        <end position="109"/>
    </location>
</feature>
<organism evidence="10 11">
    <name type="scientific">Coleophoma cylindrospora</name>
    <dbReference type="NCBI Taxonomy" id="1849047"/>
    <lineage>
        <taxon>Eukaryota</taxon>
        <taxon>Fungi</taxon>
        <taxon>Dikarya</taxon>
        <taxon>Ascomycota</taxon>
        <taxon>Pezizomycotina</taxon>
        <taxon>Leotiomycetes</taxon>
        <taxon>Helotiales</taxon>
        <taxon>Dermateaceae</taxon>
        <taxon>Coleophoma</taxon>
    </lineage>
</organism>
<feature type="transmembrane region" description="Helical" evidence="9">
    <location>
        <begin position="121"/>
        <end position="139"/>
    </location>
</feature>
<name>A0A3D8R5B3_9HELO</name>
<dbReference type="InterPro" id="IPR036259">
    <property type="entry name" value="MFS_trans_sf"/>
</dbReference>
<evidence type="ECO:0000313" key="10">
    <source>
        <dbReference type="EMBL" id="RDW69242.1"/>
    </source>
</evidence>
<evidence type="ECO:0000256" key="3">
    <source>
        <dbReference type="ARBA" id="ARBA00022448"/>
    </source>
</evidence>
<dbReference type="GO" id="GO:0005774">
    <property type="term" value="C:vacuolar membrane"/>
    <property type="evidence" value="ECO:0007669"/>
    <property type="project" value="TreeGrafter"/>
</dbReference>
<dbReference type="Proteomes" id="UP000256645">
    <property type="component" value="Unassembled WGS sequence"/>
</dbReference>
<evidence type="ECO:0000256" key="6">
    <source>
        <dbReference type="ARBA" id="ARBA00023065"/>
    </source>
</evidence>
<comment type="similarity">
    <text evidence="2">Belongs to the major facilitator superfamily.</text>
</comment>
<dbReference type="Pfam" id="PF07690">
    <property type="entry name" value="MFS_1"/>
    <property type="match status" value="1"/>
</dbReference>
<evidence type="ECO:0000256" key="2">
    <source>
        <dbReference type="ARBA" id="ARBA00008335"/>
    </source>
</evidence>
<dbReference type="GO" id="GO:0005768">
    <property type="term" value="C:endosome"/>
    <property type="evidence" value="ECO:0007669"/>
    <property type="project" value="TreeGrafter"/>
</dbReference>
<keyword evidence="5 9" id="KW-1133">Transmembrane helix</keyword>
<evidence type="ECO:0008006" key="12">
    <source>
        <dbReference type="Google" id="ProtNLM"/>
    </source>
</evidence>
<dbReference type="Gene3D" id="1.20.1250.20">
    <property type="entry name" value="MFS general substrate transporter like domains"/>
    <property type="match status" value="2"/>
</dbReference>
<evidence type="ECO:0000256" key="4">
    <source>
        <dbReference type="ARBA" id="ARBA00022692"/>
    </source>
</evidence>
<dbReference type="GO" id="GO:0005886">
    <property type="term" value="C:plasma membrane"/>
    <property type="evidence" value="ECO:0007669"/>
    <property type="project" value="TreeGrafter"/>
</dbReference>
<feature type="transmembrane region" description="Helical" evidence="9">
    <location>
        <begin position="501"/>
        <end position="524"/>
    </location>
</feature>
<keyword evidence="11" id="KW-1185">Reference proteome</keyword>
<comment type="caution">
    <text evidence="10">The sequence shown here is derived from an EMBL/GenBank/DDBJ whole genome shotgun (WGS) entry which is preliminary data.</text>
</comment>
<gene>
    <name evidence="10" type="ORF">BP6252_08262</name>
</gene>
<evidence type="ECO:0000256" key="8">
    <source>
        <dbReference type="SAM" id="MobiDB-lite"/>
    </source>
</evidence>
<feature type="transmembrane region" description="Helical" evidence="9">
    <location>
        <begin position="178"/>
        <end position="195"/>
    </location>
</feature>
<feature type="transmembrane region" description="Helical" evidence="9">
    <location>
        <begin position="261"/>
        <end position="284"/>
    </location>
</feature>
<feature type="transmembrane region" description="Helical" evidence="9">
    <location>
        <begin position="296"/>
        <end position="316"/>
    </location>
</feature>
<sequence>MALQGDVPQDLAATKDVNARDSDEDTTPRLLGFGSIGVQRIEAITAQFRSIDRIILFLSILLIAFVYDLDGTVRYTYQPVATAGLGHHSLLATITVLRAIIAAAAQPVAGKVADVFGRVELLYLSIIFYVVGTIVEATSTDIPQLAAGAVIYQLGFTIVQLLVEVLIADVTSLRSRLFFSYIPAAPYLIITWVSGNVTSAVLSATSWQWGIGMWAIIYPVCAMPLLTTLLLAGRRAKRAGQLQDFKSPLQQLGAKNLVFELFWQLDIIGCILVIAVFGLILVPLTLAGGVAETWKTAHIIAPLVIGFLCIPVFIFWEATCKHPMVPFRLLKDRGVWGALGIALFLNFSWYLQGDFLYTVLQVAFNESIKSATRISSLYTFVSVLTGLCVGLMVRFLKQLKWFIVGGACLFTVAFGLLIRFRGGGGASNHSGVIGAQVLLGIAGGMFPYTAQASIQSATKHEHVAVITGLYLATYNVGSALGNCVSGAYWTNTLPRKLAENLAFTGNATFASTVYADPFTFIAAYGMETPERIAVVEAYKSTQKVLCIIGICLTLPLIAFGLCTRNPTLGKEQSLAHAEESGSESASVEERK</sequence>
<feature type="transmembrane region" description="Helical" evidence="9">
    <location>
        <begin position="336"/>
        <end position="357"/>
    </location>
</feature>
<dbReference type="EMBL" id="PDLM01000009">
    <property type="protein sequence ID" value="RDW69242.1"/>
    <property type="molecule type" value="Genomic_DNA"/>
</dbReference>
<feature type="transmembrane region" description="Helical" evidence="9">
    <location>
        <begin position="377"/>
        <end position="396"/>
    </location>
</feature>
<proteinExistence type="inferred from homology"/>
<feature type="transmembrane region" description="Helical" evidence="9">
    <location>
        <begin position="432"/>
        <end position="450"/>
    </location>
</feature>
<feature type="transmembrane region" description="Helical" evidence="9">
    <location>
        <begin position="401"/>
        <end position="420"/>
    </location>
</feature>
<feature type="transmembrane region" description="Helical" evidence="9">
    <location>
        <begin position="462"/>
        <end position="489"/>
    </location>
</feature>
<feature type="transmembrane region" description="Helical" evidence="9">
    <location>
        <begin position="50"/>
        <end position="69"/>
    </location>
</feature>
<dbReference type="OrthoDB" id="2241241at2759"/>
<dbReference type="InterPro" id="IPR011701">
    <property type="entry name" value="MFS"/>
</dbReference>
<evidence type="ECO:0000256" key="9">
    <source>
        <dbReference type="SAM" id="Phobius"/>
    </source>
</evidence>
<feature type="transmembrane region" description="Helical" evidence="9">
    <location>
        <begin position="145"/>
        <end position="166"/>
    </location>
</feature>
<keyword evidence="7 9" id="KW-0472">Membrane</keyword>
<comment type="subcellular location">
    <subcellularLocation>
        <location evidence="1">Endomembrane system</location>
        <topology evidence="1">Multi-pass membrane protein</topology>
    </subcellularLocation>
</comment>
<keyword evidence="4 9" id="KW-0812">Transmembrane</keyword>
<evidence type="ECO:0000256" key="5">
    <source>
        <dbReference type="ARBA" id="ARBA00022989"/>
    </source>
</evidence>
<keyword evidence="6" id="KW-0406">Ion transport</keyword>
<evidence type="ECO:0000256" key="1">
    <source>
        <dbReference type="ARBA" id="ARBA00004127"/>
    </source>
</evidence>
<dbReference type="FunFam" id="1.20.1250.20:FF:000197">
    <property type="entry name" value="Siderophore iron transporter 1"/>
    <property type="match status" value="1"/>
</dbReference>
<evidence type="ECO:0000313" key="11">
    <source>
        <dbReference type="Proteomes" id="UP000256645"/>
    </source>
</evidence>
<dbReference type="GO" id="GO:0015343">
    <property type="term" value="F:siderophore-iron transmembrane transporter activity"/>
    <property type="evidence" value="ECO:0007669"/>
    <property type="project" value="TreeGrafter"/>
</dbReference>
<feature type="region of interest" description="Disordered" evidence="8">
    <location>
        <begin position="1"/>
        <end position="26"/>
    </location>
</feature>
<dbReference type="SUPFAM" id="SSF103473">
    <property type="entry name" value="MFS general substrate transporter"/>
    <property type="match status" value="1"/>
</dbReference>
<dbReference type="PANTHER" id="PTHR23501">
    <property type="entry name" value="MAJOR FACILITATOR SUPERFAMILY"/>
    <property type="match status" value="1"/>
</dbReference>
<feature type="transmembrane region" description="Helical" evidence="9">
    <location>
        <begin position="544"/>
        <end position="561"/>
    </location>
</feature>
<accession>A0A3D8R5B3</accession>